<dbReference type="AlphaFoldDB" id="A0A4W3HMI1"/>
<dbReference type="Pfam" id="PF07686">
    <property type="entry name" value="V-set"/>
    <property type="match status" value="1"/>
</dbReference>
<feature type="domain" description="Ig-like" evidence="12">
    <location>
        <begin position="244"/>
        <end position="323"/>
    </location>
</feature>
<comment type="subcellular location">
    <subcellularLocation>
        <location evidence="1">Membrane</location>
        <topology evidence="1">Single-pass type I membrane protein</topology>
    </subcellularLocation>
</comment>
<dbReference type="InParanoid" id="A0A4W3HMI1"/>
<reference evidence="13" key="5">
    <citation type="submission" date="2025-09" db="UniProtKB">
        <authorList>
            <consortium name="Ensembl"/>
        </authorList>
    </citation>
    <scope>IDENTIFICATION</scope>
</reference>
<feature type="compositionally biased region" description="Basic residues" evidence="9">
    <location>
        <begin position="428"/>
        <end position="438"/>
    </location>
</feature>
<dbReference type="Ensembl" id="ENSCMIT00000010894.1">
    <property type="protein sequence ID" value="ENSCMIP00000010619.1"/>
    <property type="gene ID" value="ENSCMIG00000005596.1"/>
</dbReference>
<reference evidence="14" key="2">
    <citation type="journal article" date="2007" name="PLoS Biol.">
        <title>Survey sequencing and comparative analysis of the elephant shark (Callorhinchus milii) genome.</title>
        <authorList>
            <person name="Venkatesh B."/>
            <person name="Kirkness E.F."/>
            <person name="Loh Y.H."/>
            <person name="Halpern A.L."/>
            <person name="Lee A.P."/>
            <person name="Johnson J."/>
            <person name="Dandona N."/>
            <person name="Viswanathan L.D."/>
            <person name="Tay A."/>
            <person name="Venter J.C."/>
            <person name="Strausberg R.L."/>
            <person name="Brenner S."/>
        </authorList>
    </citation>
    <scope>NUCLEOTIDE SEQUENCE [LARGE SCALE GENOMIC DNA]</scope>
</reference>
<keyword evidence="3" id="KW-0430">Lectin</keyword>
<dbReference type="SUPFAM" id="SSF48726">
    <property type="entry name" value="Immunoglobulin"/>
    <property type="match status" value="3"/>
</dbReference>
<dbReference type="GeneTree" id="ENSGT00970000195775"/>
<dbReference type="SMART" id="SM00409">
    <property type="entry name" value="IG"/>
    <property type="match status" value="2"/>
</dbReference>
<dbReference type="InterPro" id="IPR003599">
    <property type="entry name" value="Ig_sub"/>
</dbReference>
<keyword evidence="2 10" id="KW-0812">Transmembrane</keyword>
<reference evidence="14" key="1">
    <citation type="journal article" date="2006" name="Science">
        <title>Ancient noncoding elements conserved in the human genome.</title>
        <authorList>
            <person name="Venkatesh B."/>
            <person name="Kirkness E.F."/>
            <person name="Loh Y.H."/>
            <person name="Halpern A.L."/>
            <person name="Lee A.P."/>
            <person name="Johnson J."/>
            <person name="Dandona N."/>
            <person name="Viswanathan L.D."/>
            <person name="Tay A."/>
            <person name="Venter J.C."/>
            <person name="Strausberg R.L."/>
            <person name="Brenner S."/>
        </authorList>
    </citation>
    <scope>NUCLEOTIDE SEQUENCE [LARGE SCALE GENOMIC DNA]</scope>
</reference>
<dbReference type="Proteomes" id="UP000314986">
    <property type="component" value="Unassembled WGS sequence"/>
</dbReference>
<dbReference type="InterPro" id="IPR013783">
    <property type="entry name" value="Ig-like_fold"/>
</dbReference>
<evidence type="ECO:0000256" key="7">
    <source>
        <dbReference type="ARBA" id="ARBA00023319"/>
    </source>
</evidence>
<dbReference type="GO" id="GO:0007155">
    <property type="term" value="P:cell adhesion"/>
    <property type="evidence" value="ECO:0007669"/>
    <property type="project" value="UniProtKB-KW"/>
</dbReference>
<dbReference type="InterPro" id="IPR051036">
    <property type="entry name" value="SIGLEC"/>
</dbReference>
<feature type="signal peptide" evidence="11">
    <location>
        <begin position="1"/>
        <end position="17"/>
    </location>
</feature>
<dbReference type="KEGG" id="cmk:103180281"/>
<dbReference type="OMA" id="HPSHINE"/>
<feature type="region of interest" description="Disordered" evidence="9">
    <location>
        <begin position="428"/>
        <end position="459"/>
    </location>
</feature>
<dbReference type="InterPro" id="IPR007110">
    <property type="entry name" value="Ig-like_dom"/>
</dbReference>
<evidence type="ECO:0000259" key="12">
    <source>
        <dbReference type="PROSITE" id="PS50835"/>
    </source>
</evidence>
<keyword evidence="14" id="KW-1185">Reference proteome</keyword>
<keyword evidence="4" id="KW-0130">Cell adhesion</keyword>
<reference evidence="14" key="3">
    <citation type="journal article" date="2014" name="Nature">
        <title>Elephant shark genome provides unique insights into gnathostome evolution.</title>
        <authorList>
            <consortium name="International Elephant Shark Genome Sequencing Consortium"/>
            <person name="Venkatesh B."/>
            <person name="Lee A.P."/>
            <person name="Ravi V."/>
            <person name="Maurya A.K."/>
            <person name="Lian M.M."/>
            <person name="Swann J.B."/>
            <person name="Ohta Y."/>
            <person name="Flajnik M.F."/>
            <person name="Sutoh Y."/>
            <person name="Kasahara M."/>
            <person name="Hoon S."/>
            <person name="Gangu V."/>
            <person name="Roy S.W."/>
            <person name="Irimia M."/>
            <person name="Korzh V."/>
            <person name="Kondrychyn I."/>
            <person name="Lim Z.W."/>
            <person name="Tay B.H."/>
            <person name="Tohari S."/>
            <person name="Kong K.W."/>
            <person name="Ho S."/>
            <person name="Lorente-Galdos B."/>
            <person name="Quilez J."/>
            <person name="Marques-Bonet T."/>
            <person name="Raney B.J."/>
            <person name="Ingham P.W."/>
            <person name="Tay A."/>
            <person name="Hillier L.W."/>
            <person name="Minx P."/>
            <person name="Boehm T."/>
            <person name="Wilson R.K."/>
            <person name="Brenner S."/>
            <person name="Warren W.C."/>
        </authorList>
    </citation>
    <scope>NUCLEOTIDE SEQUENCE [LARGE SCALE GENOMIC DNA]</scope>
</reference>
<dbReference type="InterPro" id="IPR036179">
    <property type="entry name" value="Ig-like_dom_sf"/>
</dbReference>
<evidence type="ECO:0000256" key="9">
    <source>
        <dbReference type="SAM" id="MobiDB-lite"/>
    </source>
</evidence>
<sequence>MLLFPSLLFTLLAGAHGGRILEVTQPREVNVRRGESVTLNCTYNCTGIQSNQVYAAWYRGFQKPPVILEKNNENCSEHKGVVSCWTSVKIANVSPGESAYTYYCEVIVTAENGTVEKIGGGTRLRIYETPRISPSVLVKGRESTLNCSALVYRSFSLSFICVLHGKNVNGTVPTDSGRNESTKFITSHLKITAELRDNRSVCVCQINPDIHTAAARAEVRLNIEYGPQDPIIKYRTKEQAKYLPVTTSIPVPMGSFLELTCFVDSNPQASVKWKKGEETLAETNQTQGTLTINSTSFKLLQHGIYVCEATNKHGHNKTEISITLQPHNQKLICVWLPVTVIAVVCVLTIACWVMKRRLKEPGAEAIELSPESNEHPSHINETDTIYAEVQKKALPKHQTPAQCSLSIDDHKPEEENEVSYADIMIRRPKPRGHTHKPEHRPYIAARENKTRSKDASGSPYHNQAVAEETEYAAVHVSSQNLRNKFTARM</sequence>
<dbReference type="InterPro" id="IPR013106">
    <property type="entry name" value="Ig_V-set"/>
</dbReference>
<evidence type="ECO:0000256" key="1">
    <source>
        <dbReference type="ARBA" id="ARBA00004479"/>
    </source>
</evidence>
<dbReference type="GO" id="GO:0033691">
    <property type="term" value="F:sialic acid binding"/>
    <property type="evidence" value="ECO:0007669"/>
    <property type="project" value="TreeGrafter"/>
</dbReference>
<dbReference type="GeneID" id="103180281"/>
<dbReference type="InterPro" id="IPR003598">
    <property type="entry name" value="Ig_sub2"/>
</dbReference>
<evidence type="ECO:0000256" key="2">
    <source>
        <dbReference type="ARBA" id="ARBA00022692"/>
    </source>
</evidence>
<dbReference type="OrthoDB" id="10045578at2759"/>
<feature type="transmembrane region" description="Helical" evidence="10">
    <location>
        <begin position="334"/>
        <end position="354"/>
    </location>
</feature>
<keyword evidence="7" id="KW-0393">Immunoglobulin domain</keyword>
<evidence type="ECO:0000256" key="10">
    <source>
        <dbReference type="SAM" id="Phobius"/>
    </source>
</evidence>
<dbReference type="GO" id="GO:0030246">
    <property type="term" value="F:carbohydrate binding"/>
    <property type="evidence" value="ECO:0007669"/>
    <property type="project" value="UniProtKB-KW"/>
</dbReference>
<keyword evidence="6 10" id="KW-0472">Membrane</keyword>
<dbReference type="CDD" id="cd00099">
    <property type="entry name" value="IgV"/>
    <property type="match status" value="1"/>
</dbReference>
<reference evidence="13" key="4">
    <citation type="submission" date="2025-08" db="UniProtKB">
        <authorList>
            <consortium name="Ensembl"/>
        </authorList>
    </citation>
    <scope>IDENTIFICATION</scope>
</reference>
<protein>
    <submittedName>
        <fullName evidence="13">Vascular cell adhesion protein 1-like</fullName>
    </submittedName>
</protein>
<comment type="similarity">
    <text evidence="8">Belongs to the immunoglobulin superfamily. SIGLEC (sialic acid binding Ig-like lectin) family.</text>
</comment>
<name>A0A4W3HMI1_CALMI</name>
<evidence type="ECO:0000313" key="13">
    <source>
        <dbReference type="Ensembl" id="ENSCMIP00000010619.1"/>
    </source>
</evidence>
<dbReference type="SMART" id="SM00408">
    <property type="entry name" value="IGc2"/>
    <property type="match status" value="1"/>
</dbReference>
<keyword evidence="11" id="KW-0732">Signal</keyword>
<proteinExistence type="inferred from homology"/>
<feature type="chain" id="PRO_5021245191" evidence="11">
    <location>
        <begin position="18"/>
        <end position="489"/>
    </location>
</feature>
<dbReference type="GO" id="GO:0005886">
    <property type="term" value="C:plasma membrane"/>
    <property type="evidence" value="ECO:0007669"/>
    <property type="project" value="TreeGrafter"/>
</dbReference>
<organism evidence="13 14">
    <name type="scientific">Callorhinchus milii</name>
    <name type="common">Ghost shark</name>
    <dbReference type="NCBI Taxonomy" id="7868"/>
    <lineage>
        <taxon>Eukaryota</taxon>
        <taxon>Metazoa</taxon>
        <taxon>Chordata</taxon>
        <taxon>Craniata</taxon>
        <taxon>Vertebrata</taxon>
        <taxon>Chondrichthyes</taxon>
        <taxon>Holocephali</taxon>
        <taxon>Chimaeriformes</taxon>
        <taxon>Callorhinchidae</taxon>
        <taxon>Callorhinchus</taxon>
    </lineage>
</organism>
<keyword evidence="5 10" id="KW-1133">Transmembrane helix</keyword>
<dbReference type="PANTHER" id="PTHR12035:SF125">
    <property type="entry name" value="SIALIC ACID-BINDING IG-LIKE LECTIN 5"/>
    <property type="match status" value="1"/>
</dbReference>
<evidence type="ECO:0000256" key="11">
    <source>
        <dbReference type="SAM" id="SignalP"/>
    </source>
</evidence>
<gene>
    <name evidence="13" type="primary">LOC103180281</name>
</gene>
<feature type="domain" description="Ig-like" evidence="12">
    <location>
        <begin position="5"/>
        <end position="116"/>
    </location>
</feature>
<dbReference type="PANTHER" id="PTHR12035">
    <property type="entry name" value="SIALIC ACID BINDING IMMUNOGLOBULIN-LIKE LECTIN"/>
    <property type="match status" value="1"/>
</dbReference>
<evidence type="ECO:0000313" key="14">
    <source>
        <dbReference type="Proteomes" id="UP000314986"/>
    </source>
</evidence>
<dbReference type="InterPro" id="IPR013151">
    <property type="entry name" value="Immunoglobulin_dom"/>
</dbReference>
<evidence type="ECO:0000256" key="4">
    <source>
        <dbReference type="ARBA" id="ARBA00022889"/>
    </source>
</evidence>
<evidence type="ECO:0000256" key="8">
    <source>
        <dbReference type="ARBA" id="ARBA00038361"/>
    </source>
</evidence>
<accession>A0A4W3HMI1</accession>
<dbReference type="PROSITE" id="PS50835">
    <property type="entry name" value="IG_LIKE"/>
    <property type="match status" value="2"/>
</dbReference>
<evidence type="ECO:0000256" key="6">
    <source>
        <dbReference type="ARBA" id="ARBA00023136"/>
    </source>
</evidence>
<dbReference type="Gene3D" id="2.60.40.10">
    <property type="entry name" value="Immunoglobulins"/>
    <property type="match status" value="3"/>
</dbReference>
<dbReference type="Pfam" id="PF00047">
    <property type="entry name" value="ig"/>
    <property type="match status" value="1"/>
</dbReference>
<evidence type="ECO:0000256" key="5">
    <source>
        <dbReference type="ARBA" id="ARBA00022989"/>
    </source>
</evidence>
<evidence type="ECO:0000256" key="3">
    <source>
        <dbReference type="ARBA" id="ARBA00022734"/>
    </source>
</evidence>